<dbReference type="InterPro" id="IPR003653">
    <property type="entry name" value="Peptidase_C48_C"/>
</dbReference>
<evidence type="ECO:0000256" key="3">
    <source>
        <dbReference type="ARBA" id="ARBA00022801"/>
    </source>
</evidence>
<dbReference type="AlphaFoldDB" id="A0A8T1B0H0"/>
<accession>A0A8T1B0H0</accession>
<gene>
    <name evidence="6" type="ORF">PC117_g24268</name>
</gene>
<dbReference type="VEuPathDB" id="FungiDB:PC110_g5436"/>
<dbReference type="Gene3D" id="3.40.395.10">
    <property type="entry name" value="Adenoviral Proteinase, Chain A"/>
    <property type="match status" value="1"/>
</dbReference>
<feature type="domain" description="Ubiquitin-like protease family profile" evidence="5">
    <location>
        <begin position="194"/>
        <end position="354"/>
    </location>
</feature>
<dbReference type="GO" id="GO:0006508">
    <property type="term" value="P:proteolysis"/>
    <property type="evidence" value="ECO:0007669"/>
    <property type="project" value="UniProtKB-KW"/>
</dbReference>
<comment type="caution">
    <text evidence="6">The sequence shown here is derived from an EMBL/GenBank/DDBJ whole genome shotgun (WGS) entry which is preliminary data.</text>
</comment>
<proteinExistence type="inferred from homology"/>
<feature type="region of interest" description="Disordered" evidence="4">
    <location>
        <begin position="17"/>
        <end position="36"/>
    </location>
</feature>
<evidence type="ECO:0000256" key="2">
    <source>
        <dbReference type="ARBA" id="ARBA00022670"/>
    </source>
</evidence>
<evidence type="ECO:0000313" key="7">
    <source>
        <dbReference type="Proteomes" id="UP000736787"/>
    </source>
</evidence>
<dbReference type="SUPFAM" id="SSF54001">
    <property type="entry name" value="Cysteine proteinases"/>
    <property type="match status" value="1"/>
</dbReference>
<dbReference type="PROSITE" id="PS50600">
    <property type="entry name" value="ULP_PROTEASE"/>
    <property type="match status" value="1"/>
</dbReference>
<keyword evidence="2" id="KW-0645">Protease</keyword>
<dbReference type="EMBL" id="RCMK01001598">
    <property type="protein sequence ID" value="KAG2891308.1"/>
    <property type="molecule type" value="Genomic_DNA"/>
</dbReference>
<evidence type="ECO:0000313" key="6">
    <source>
        <dbReference type="EMBL" id="KAG2891308.1"/>
    </source>
</evidence>
<dbReference type="Proteomes" id="UP000736787">
    <property type="component" value="Unassembled WGS sequence"/>
</dbReference>
<evidence type="ECO:0000259" key="5">
    <source>
        <dbReference type="PROSITE" id="PS50600"/>
    </source>
</evidence>
<comment type="similarity">
    <text evidence="1">Belongs to the peptidase C48 family.</text>
</comment>
<name>A0A8T1B0H0_9STRA</name>
<sequence>MYGAAIHRSLNLKQRRFPERPPKNHLLPSEGRQEKKKRAEYEASEALAGRFTKHGDVTLANFQAALQKSLLSLLDVKDVFDGLRVFHETAVFKRPKAHLIDSGLLNPMYAASYQKCCYTDVAVDILNVGLFLATDVKITSEWHSIAKLVGGARALITWVKSVELENPEDEEERSQILEDVKNMDMRGSINSGGQVLLFVKFTRFADQGWMSDGCMVTAANRIAAEASWNPPPKVYVANPTFAGFVLQEQHNRFVDTNNFIFSKCQDDMVIVFPIHVKVDIPRWCGAIFDIKRRSVWVYDPFHDKDYEAAAETILEKVYMPLISPAYQLEIRLYRAWRQRDGFSCGVYVAHWFDH</sequence>
<dbReference type="InterPro" id="IPR038765">
    <property type="entry name" value="Papain-like_cys_pep_sf"/>
</dbReference>
<dbReference type="GO" id="GO:0008234">
    <property type="term" value="F:cysteine-type peptidase activity"/>
    <property type="evidence" value="ECO:0007669"/>
    <property type="project" value="InterPro"/>
</dbReference>
<evidence type="ECO:0000256" key="4">
    <source>
        <dbReference type="SAM" id="MobiDB-lite"/>
    </source>
</evidence>
<evidence type="ECO:0000256" key="1">
    <source>
        <dbReference type="ARBA" id="ARBA00005234"/>
    </source>
</evidence>
<reference evidence="6" key="1">
    <citation type="submission" date="2018-10" db="EMBL/GenBank/DDBJ databases">
        <title>Effector identification in a new, highly contiguous assembly of the strawberry crown rot pathogen Phytophthora cactorum.</title>
        <authorList>
            <person name="Armitage A.D."/>
            <person name="Nellist C.F."/>
            <person name="Bates H."/>
            <person name="Vickerstaff R.J."/>
            <person name="Harrison R.J."/>
        </authorList>
    </citation>
    <scope>NUCLEOTIDE SEQUENCE</scope>
    <source>
        <strain evidence="6">4040</strain>
    </source>
</reference>
<organism evidence="6 7">
    <name type="scientific">Phytophthora cactorum</name>
    <dbReference type="NCBI Taxonomy" id="29920"/>
    <lineage>
        <taxon>Eukaryota</taxon>
        <taxon>Sar</taxon>
        <taxon>Stramenopiles</taxon>
        <taxon>Oomycota</taxon>
        <taxon>Peronosporomycetes</taxon>
        <taxon>Peronosporales</taxon>
        <taxon>Peronosporaceae</taxon>
        <taxon>Phytophthora</taxon>
    </lineage>
</organism>
<protein>
    <recommendedName>
        <fullName evidence="5">Ubiquitin-like protease family profile domain-containing protein</fullName>
    </recommendedName>
</protein>
<keyword evidence="3" id="KW-0378">Hydrolase</keyword>